<accession>A0A9D4FEU5</accession>
<dbReference type="PANTHER" id="PTHR45785:SF2">
    <property type="entry name" value="COMPLEMENT FACTOR H-RELATED"/>
    <property type="match status" value="1"/>
</dbReference>
<dbReference type="SMART" id="SM00032">
    <property type="entry name" value="CCP"/>
    <property type="match status" value="3"/>
</dbReference>
<comment type="subcellular location">
    <subcellularLocation>
        <location evidence="1">Virion</location>
    </subcellularLocation>
</comment>
<keyword evidence="4 5" id="KW-1015">Disulfide bond</keyword>
<evidence type="ECO:0000259" key="7">
    <source>
        <dbReference type="PROSITE" id="PS50923"/>
    </source>
</evidence>
<feature type="disulfide bond" evidence="5">
    <location>
        <begin position="129"/>
        <end position="156"/>
    </location>
</feature>
<feature type="signal peptide" evidence="6">
    <location>
        <begin position="1"/>
        <end position="17"/>
    </location>
</feature>
<reference evidence="8" key="2">
    <citation type="submission" date="2020-11" db="EMBL/GenBank/DDBJ databases">
        <authorList>
            <person name="McCartney M.A."/>
            <person name="Auch B."/>
            <person name="Kono T."/>
            <person name="Mallez S."/>
            <person name="Becker A."/>
            <person name="Gohl D.M."/>
            <person name="Silverstein K.A.T."/>
            <person name="Koren S."/>
            <person name="Bechman K.B."/>
            <person name="Herman A."/>
            <person name="Abrahante J.E."/>
            <person name="Garbe J."/>
        </authorList>
    </citation>
    <scope>NUCLEOTIDE SEQUENCE</scope>
    <source>
        <strain evidence="8">Duluth1</strain>
        <tissue evidence="8">Whole animal</tissue>
    </source>
</reference>
<evidence type="ECO:0000256" key="6">
    <source>
        <dbReference type="SAM" id="SignalP"/>
    </source>
</evidence>
<keyword evidence="2 5" id="KW-0768">Sushi</keyword>
<dbReference type="Proteomes" id="UP000828390">
    <property type="component" value="Unassembled WGS sequence"/>
</dbReference>
<evidence type="ECO:0000256" key="1">
    <source>
        <dbReference type="ARBA" id="ARBA00004328"/>
    </source>
</evidence>
<reference evidence="8" key="1">
    <citation type="journal article" date="2019" name="bioRxiv">
        <title>The Genome of the Zebra Mussel, Dreissena polymorpha: A Resource for Invasive Species Research.</title>
        <authorList>
            <person name="McCartney M.A."/>
            <person name="Auch B."/>
            <person name="Kono T."/>
            <person name="Mallez S."/>
            <person name="Zhang Y."/>
            <person name="Obille A."/>
            <person name="Becker A."/>
            <person name="Abrahante J.E."/>
            <person name="Garbe J."/>
            <person name="Badalamenti J.P."/>
            <person name="Herman A."/>
            <person name="Mangelson H."/>
            <person name="Liachko I."/>
            <person name="Sullivan S."/>
            <person name="Sone E.D."/>
            <person name="Koren S."/>
            <person name="Silverstein K.A.T."/>
            <person name="Beckman K.B."/>
            <person name="Gohl D.M."/>
        </authorList>
    </citation>
    <scope>NUCLEOTIDE SEQUENCE</scope>
    <source>
        <strain evidence="8">Duluth1</strain>
        <tissue evidence="8">Whole animal</tissue>
    </source>
</reference>
<proteinExistence type="predicted"/>
<dbReference type="PROSITE" id="PS50923">
    <property type="entry name" value="SUSHI"/>
    <property type="match status" value="1"/>
</dbReference>
<organism evidence="8 9">
    <name type="scientific">Dreissena polymorpha</name>
    <name type="common">Zebra mussel</name>
    <name type="synonym">Mytilus polymorpha</name>
    <dbReference type="NCBI Taxonomy" id="45954"/>
    <lineage>
        <taxon>Eukaryota</taxon>
        <taxon>Metazoa</taxon>
        <taxon>Spiralia</taxon>
        <taxon>Lophotrochozoa</taxon>
        <taxon>Mollusca</taxon>
        <taxon>Bivalvia</taxon>
        <taxon>Autobranchia</taxon>
        <taxon>Heteroconchia</taxon>
        <taxon>Euheterodonta</taxon>
        <taxon>Imparidentia</taxon>
        <taxon>Neoheterodontei</taxon>
        <taxon>Myida</taxon>
        <taxon>Dreissenoidea</taxon>
        <taxon>Dreissenidae</taxon>
        <taxon>Dreissena</taxon>
    </lineage>
</organism>
<feature type="domain" description="Sushi" evidence="7">
    <location>
        <begin position="96"/>
        <end position="158"/>
    </location>
</feature>
<dbReference type="InterPro" id="IPR035976">
    <property type="entry name" value="Sushi/SCR/CCP_sf"/>
</dbReference>
<dbReference type="EMBL" id="JAIWYP010000007">
    <property type="protein sequence ID" value="KAH3796561.1"/>
    <property type="molecule type" value="Genomic_DNA"/>
</dbReference>
<dbReference type="AlphaFoldDB" id="A0A9D4FEU5"/>
<feature type="chain" id="PRO_5039677654" description="Sushi domain-containing protein" evidence="6">
    <location>
        <begin position="18"/>
        <end position="377"/>
    </location>
</feature>
<dbReference type="InterPro" id="IPR051503">
    <property type="entry name" value="ComplSys_Reg/VirEntry_Med"/>
</dbReference>
<evidence type="ECO:0000313" key="8">
    <source>
        <dbReference type="EMBL" id="KAH3796561.1"/>
    </source>
</evidence>
<evidence type="ECO:0000256" key="3">
    <source>
        <dbReference type="ARBA" id="ARBA00022729"/>
    </source>
</evidence>
<dbReference type="CDD" id="cd00033">
    <property type="entry name" value="CCP"/>
    <property type="match status" value="1"/>
</dbReference>
<evidence type="ECO:0000256" key="4">
    <source>
        <dbReference type="ARBA" id="ARBA00023157"/>
    </source>
</evidence>
<comment type="caution">
    <text evidence="5">Lacks conserved residue(s) required for the propagation of feature annotation.</text>
</comment>
<evidence type="ECO:0000313" key="9">
    <source>
        <dbReference type="Proteomes" id="UP000828390"/>
    </source>
</evidence>
<dbReference type="OrthoDB" id="6480633at2759"/>
<keyword evidence="9" id="KW-1185">Reference proteome</keyword>
<dbReference type="SUPFAM" id="SSF57535">
    <property type="entry name" value="Complement control module/SCR domain"/>
    <property type="match status" value="2"/>
</dbReference>
<comment type="caution">
    <text evidence="8">The sequence shown here is derived from an EMBL/GenBank/DDBJ whole genome shotgun (WGS) entry which is preliminary data.</text>
</comment>
<gene>
    <name evidence="8" type="ORF">DPMN_150130</name>
</gene>
<name>A0A9D4FEU5_DREPO</name>
<sequence length="377" mass="41454">MWGQMIIALACASEILAQDCVIPSGSQFSRASYRPYYGRTASGKTFYNAGERLIVGTLIRVVCNKDRQGDAVLNVSNHLCSAGNWRPALPVCQEYARCGAPPRVENARASERITPHITFPDQTVVHYKCNAGFDKRGTKSYAKCVDGEWVSADVICVDRTTITSVKKENTEITTQKNVRIPITTVRTIPLCIEPDIPHGKLVKNLTSGSYYVICDIGFKVISPKSVSVRCLRGVWSEPIPQCDILRCPQLSANFTQYQSGRYSTRTGSGYAQPVGRALNSRLPHSAAVKINCGDDAYPTLGVERAWCHEGRWLPREPICKKYCARPASVNLNDANTQLPVPELVMDGVSVTQTCADGNTRMNDCGDGSWLHGFLPCL</sequence>
<dbReference type="InterPro" id="IPR000436">
    <property type="entry name" value="Sushi_SCR_CCP_dom"/>
</dbReference>
<protein>
    <recommendedName>
        <fullName evidence="7">Sushi domain-containing protein</fullName>
    </recommendedName>
</protein>
<keyword evidence="3 6" id="KW-0732">Signal</keyword>
<dbReference type="Pfam" id="PF00084">
    <property type="entry name" value="Sushi"/>
    <property type="match status" value="1"/>
</dbReference>
<dbReference type="Gene3D" id="2.10.70.10">
    <property type="entry name" value="Complement Module, domain 1"/>
    <property type="match status" value="2"/>
</dbReference>
<evidence type="ECO:0000256" key="5">
    <source>
        <dbReference type="PROSITE-ProRule" id="PRU00302"/>
    </source>
</evidence>
<dbReference type="PANTHER" id="PTHR45785">
    <property type="entry name" value="COMPLEMENT FACTOR H-RELATED"/>
    <property type="match status" value="1"/>
</dbReference>
<evidence type="ECO:0000256" key="2">
    <source>
        <dbReference type="ARBA" id="ARBA00022659"/>
    </source>
</evidence>